<sequence>MTDDEQLSRNQPVQEDMPMQRRVWRFERVGWYMLVLLVLLALAGLFGNGPLSRSEVTSADGRVKVEYQRFNRAGAMDSMRISVRGSGDGPVTVILGGSLFSEASIETMQPQPLASLSQGRALQLQLGTGGDGQATLYLTLRADAPGPLEGVVRAGPNSAVRFSSFVYP</sequence>
<dbReference type="Proteomes" id="UP000193675">
    <property type="component" value="Unassembled WGS sequence"/>
</dbReference>
<keyword evidence="1" id="KW-1133">Transmembrane helix</keyword>
<feature type="transmembrane region" description="Helical" evidence="1">
    <location>
        <begin position="29"/>
        <end position="47"/>
    </location>
</feature>
<proteinExistence type="predicted"/>
<protein>
    <submittedName>
        <fullName evidence="2">Uncharacterized protein</fullName>
    </submittedName>
</protein>
<evidence type="ECO:0000256" key="1">
    <source>
        <dbReference type="SAM" id="Phobius"/>
    </source>
</evidence>
<dbReference type="RefSeq" id="WP_084857776.1">
    <property type="nucleotide sequence ID" value="NZ_NBWC01000024.1"/>
</dbReference>
<evidence type="ECO:0000313" key="2">
    <source>
        <dbReference type="EMBL" id="ORL62953.1"/>
    </source>
</evidence>
<comment type="caution">
    <text evidence="2">The sequence shown here is derived from an EMBL/GenBank/DDBJ whole genome shotgun (WGS) entry which is preliminary data.</text>
</comment>
<accession>A0A1X0ZTA9</accession>
<evidence type="ECO:0000313" key="3">
    <source>
        <dbReference type="Proteomes" id="UP000193675"/>
    </source>
</evidence>
<dbReference type="AlphaFoldDB" id="A0A1X0ZTA9"/>
<keyword evidence="1" id="KW-0472">Membrane</keyword>
<dbReference type="OrthoDB" id="7027300at2"/>
<organism evidence="2 3">
    <name type="scientific">Pseudomonas putida</name>
    <name type="common">Arthrobacter siderocapsulatus</name>
    <dbReference type="NCBI Taxonomy" id="303"/>
    <lineage>
        <taxon>Bacteria</taxon>
        <taxon>Pseudomonadati</taxon>
        <taxon>Pseudomonadota</taxon>
        <taxon>Gammaproteobacteria</taxon>
        <taxon>Pseudomonadales</taxon>
        <taxon>Pseudomonadaceae</taxon>
        <taxon>Pseudomonas</taxon>
    </lineage>
</organism>
<keyword evidence="1" id="KW-0812">Transmembrane</keyword>
<dbReference type="EMBL" id="NBWC01000024">
    <property type="protein sequence ID" value="ORL62953.1"/>
    <property type="molecule type" value="Genomic_DNA"/>
</dbReference>
<reference evidence="2 3" key="1">
    <citation type="submission" date="2017-04" db="EMBL/GenBank/DDBJ databases">
        <title>Presence of VIM-2 positive Pseudomonas species in chickens and their surrounding environment.</title>
        <authorList>
            <person name="Zhang R."/>
        </authorList>
    </citation>
    <scope>NUCLEOTIDE SEQUENCE [LARGE SCALE GENOMIC DNA]</scope>
    <source>
        <strain evidence="2 3">DZ-C18</strain>
    </source>
</reference>
<name>A0A1X0ZTA9_PSEPU</name>
<gene>
    <name evidence="2" type="ORF">B7H17_16505</name>
</gene>